<dbReference type="EMBL" id="EF467661">
    <property type="protein sequence ID" value="ABS12095.1"/>
    <property type="molecule type" value="Genomic_DNA"/>
</dbReference>
<protein>
    <submittedName>
        <fullName evidence="1">Uncharacterized protein</fullName>
    </submittedName>
</protein>
<sequence>MNFNIKMLKKYAVFGGIAIAFSFAGSAVAYPVTVKLLADAEWLPEGSGVLLSTDKGYVHIYNENMDKLGDSKKGECYILEADTEDYVTLHKKKFPSLKALDSQREVSSWTKVNCKPVVAKASTPDFSATDFTQLERWKAEIKGEEYMADSFDKVIAETAKHFVVYQNAGTSCAAGNHWLFNKQNKSYRPIDAGTCDDRKFEVILESQKLIFMSGKKITAQYPIY</sequence>
<organism evidence="1">
    <name type="scientific">Delftia acidovorans</name>
    <name type="common">Pseudomonas acidovorans</name>
    <name type="synonym">Comamonas acidovorans</name>
    <dbReference type="NCBI Taxonomy" id="80866"/>
    <lineage>
        <taxon>Bacteria</taxon>
        <taxon>Pseudomonadati</taxon>
        <taxon>Pseudomonadota</taxon>
        <taxon>Betaproteobacteria</taxon>
        <taxon>Burkholderiales</taxon>
        <taxon>Comamonadaceae</taxon>
        <taxon>Delftia</taxon>
    </lineage>
</organism>
<proteinExistence type="predicted"/>
<dbReference type="AlphaFoldDB" id="A7KK51"/>
<evidence type="ECO:0000313" key="1">
    <source>
        <dbReference type="EMBL" id="ABS12095.1"/>
    </source>
</evidence>
<reference evidence="1" key="1">
    <citation type="journal article" date="2007" name="J. Bacteriol.">
        <title>Molecular characterization of class 3 integrons from Delftia spp.</title>
        <authorList>
            <person name="Xu H."/>
            <person name="Davies J."/>
            <person name="Miao V."/>
        </authorList>
    </citation>
    <scope>NUCLEOTIDE SEQUENCE</scope>
    <source>
        <strain evidence="1">C17</strain>
    </source>
</reference>
<accession>A7KK51</accession>
<name>A7KK51_DELAC</name>